<dbReference type="KEGG" id="sgy:Sgly_1998"/>
<name>F0T1F1_SYNGF</name>
<dbReference type="eggNOG" id="COG2834">
    <property type="taxonomic scope" value="Bacteria"/>
</dbReference>
<sequence length="308" mass="34668">MREREYLEENFSIDLEAYLNGTESEAEIKDREYEEMLKFSQALAGNDFSKSSNKKSVANKVLKSLNEKRSHNKLLKKVSVSAASFAIICGIFSQTAFATDLVDKVIKAISLGNITVIQSEPSNLDRTIPNDLQGKIFNQDGQAIKEYPQDGSGIYNAQGQEITGFSNGEIVTREQMSVRKEVIKDYSQLARYLSFDVKLPAYLPENYTFDRAELYKGEKGKISKDYVDLFFVNEQNGKVIFMQQRASKEETKYTIGTDGKIEEVKVNGVNAVISDDTSIDWEANQVLYSMSGKGDFPKEELIKIAESI</sequence>
<dbReference type="EMBL" id="CP002547">
    <property type="protein sequence ID" value="ADY56292.1"/>
    <property type="molecule type" value="Genomic_DNA"/>
</dbReference>
<dbReference type="RefSeq" id="WP_013625159.1">
    <property type="nucleotide sequence ID" value="NC_015172.1"/>
</dbReference>
<evidence type="ECO:0000313" key="3">
    <source>
        <dbReference type="Proteomes" id="UP000007488"/>
    </source>
</evidence>
<keyword evidence="3" id="KW-1185">Reference proteome</keyword>
<reference evidence="2 3" key="1">
    <citation type="journal article" date="2011" name="Stand. Genomic Sci.">
        <title>Complete genome sequence of Syntrophobotulus glycolicus type strain (FlGlyR).</title>
        <authorList>
            <person name="Han C."/>
            <person name="Mwirichia R."/>
            <person name="Chertkov O."/>
            <person name="Held B."/>
            <person name="Lapidus A."/>
            <person name="Nolan M."/>
            <person name="Lucas S."/>
            <person name="Hammon N."/>
            <person name="Deshpande S."/>
            <person name="Cheng J.F."/>
            <person name="Tapia R."/>
            <person name="Goodwin L."/>
            <person name="Pitluck S."/>
            <person name="Huntemann M."/>
            <person name="Liolios K."/>
            <person name="Ivanova N."/>
            <person name="Pagani I."/>
            <person name="Mavromatis K."/>
            <person name="Ovchinikova G."/>
            <person name="Pati A."/>
            <person name="Chen A."/>
            <person name="Palaniappan K."/>
            <person name="Land M."/>
            <person name="Hauser L."/>
            <person name="Brambilla E.M."/>
            <person name="Rohde M."/>
            <person name="Spring S."/>
            <person name="Sikorski J."/>
            <person name="Goker M."/>
            <person name="Woyke T."/>
            <person name="Bristow J."/>
            <person name="Eisen J.A."/>
            <person name="Markowitz V."/>
            <person name="Hugenholtz P."/>
            <person name="Kyrpides N.C."/>
            <person name="Klenk H.P."/>
            <person name="Detter J.C."/>
        </authorList>
    </citation>
    <scope>NUCLEOTIDE SEQUENCE [LARGE SCALE GENOMIC DNA]</scope>
    <source>
        <strain evidence="3">DSM 8271 / FlGlyR</strain>
    </source>
</reference>
<organism evidence="2 3">
    <name type="scientific">Syntrophobotulus glycolicus (strain DSM 8271 / FlGlyR)</name>
    <dbReference type="NCBI Taxonomy" id="645991"/>
    <lineage>
        <taxon>Bacteria</taxon>
        <taxon>Bacillati</taxon>
        <taxon>Bacillota</taxon>
        <taxon>Clostridia</taxon>
        <taxon>Eubacteriales</taxon>
        <taxon>Desulfitobacteriaceae</taxon>
        <taxon>Syntrophobotulus</taxon>
    </lineage>
</organism>
<dbReference type="HOGENOM" id="CLU_923437_0_0_9"/>
<dbReference type="Pfam" id="PF14285">
    <property type="entry name" value="DUF4367"/>
    <property type="match status" value="1"/>
</dbReference>
<feature type="domain" description="DUF4367" evidence="1">
    <location>
        <begin position="200"/>
        <end position="308"/>
    </location>
</feature>
<protein>
    <recommendedName>
        <fullName evidence="1">DUF4367 domain-containing protein</fullName>
    </recommendedName>
</protein>
<gene>
    <name evidence="2" type="ordered locus">Sgly_1998</name>
</gene>
<proteinExistence type="predicted"/>
<reference evidence="3" key="2">
    <citation type="submission" date="2011-02" db="EMBL/GenBank/DDBJ databases">
        <title>The complete genome of Syntrophobotulus glycolicus DSM 8271.</title>
        <authorList>
            <person name="Lucas S."/>
            <person name="Copeland A."/>
            <person name="Lapidus A."/>
            <person name="Bruce D."/>
            <person name="Goodwin L."/>
            <person name="Pitluck S."/>
            <person name="Kyrpides N."/>
            <person name="Mavromatis K."/>
            <person name="Pagani I."/>
            <person name="Ivanova N."/>
            <person name="Mikhailova N."/>
            <person name="Chertkov O."/>
            <person name="Held B."/>
            <person name="Detter J.C."/>
            <person name="Tapia R."/>
            <person name="Han C."/>
            <person name="Land M."/>
            <person name="Hauser L."/>
            <person name="Markowitz V."/>
            <person name="Cheng J.-F."/>
            <person name="Hugenholtz P."/>
            <person name="Woyke T."/>
            <person name="Wu D."/>
            <person name="Spring S."/>
            <person name="Schroeder M."/>
            <person name="Brambilla E."/>
            <person name="Klenk H.-P."/>
            <person name="Eisen J.A."/>
        </authorList>
    </citation>
    <scope>NUCLEOTIDE SEQUENCE [LARGE SCALE GENOMIC DNA]</scope>
    <source>
        <strain evidence="3">DSM 8271 / FlGlyR</strain>
    </source>
</reference>
<dbReference type="Proteomes" id="UP000007488">
    <property type="component" value="Chromosome"/>
</dbReference>
<dbReference type="InterPro" id="IPR025377">
    <property type="entry name" value="DUF4367"/>
</dbReference>
<dbReference type="AlphaFoldDB" id="F0T1F1"/>
<dbReference type="STRING" id="645991.Sgly_1998"/>
<evidence type="ECO:0000313" key="2">
    <source>
        <dbReference type="EMBL" id="ADY56292.1"/>
    </source>
</evidence>
<accession>F0T1F1</accession>
<evidence type="ECO:0000259" key="1">
    <source>
        <dbReference type="Pfam" id="PF14285"/>
    </source>
</evidence>